<dbReference type="FunFam" id="3.10.310.10:FF:000004">
    <property type="entry name" value="Diaminopimelate epimerase"/>
    <property type="match status" value="1"/>
</dbReference>
<keyword evidence="5 9" id="KW-0028">Amino-acid biosynthesis</keyword>
<evidence type="ECO:0000313" key="11">
    <source>
        <dbReference type="EMBL" id="VBB07957.1"/>
    </source>
</evidence>
<comment type="function">
    <text evidence="9">Catalyzes the stereoinversion of LL-2,6-diaminopimelate (L,L-DAP) to meso-diaminopimelate (meso-DAP), a precursor of L-lysine and an essential component of the bacterial peptidoglycan.</text>
</comment>
<dbReference type="RefSeq" id="WP_122628877.1">
    <property type="nucleotide sequence ID" value="NZ_UPPP01000083.1"/>
</dbReference>
<feature type="binding site" evidence="9">
    <location>
        <begin position="222"/>
        <end position="223"/>
    </location>
    <ligand>
        <name>substrate</name>
    </ligand>
</feature>
<dbReference type="SUPFAM" id="SSF54506">
    <property type="entry name" value="Diaminopimelate epimerase-like"/>
    <property type="match status" value="1"/>
</dbReference>
<dbReference type="InterPro" id="IPR001653">
    <property type="entry name" value="DAP_epimerase_DapF"/>
</dbReference>
<comment type="caution">
    <text evidence="9">Lacks conserved residue(s) required for the propagation of feature annotation.</text>
</comment>
<keyword evidence="6 9" id="KW-0457">Lysine biosynthesis</keyword>
<comment type="subcellular location">
    <subcellularLocation>
        <location evidence="9">Cytoplasm</location>
    </subcellularLocation>
</comment>
<dbReference type="GO" id="GO:0009089">
    <property type="term" value="P:lysine biosynthetic process via diaminopimelate"/>
    <property type="evidence" value="ECO:0007669"/>
    <property type="project" value="UniProtKB-UniRule"/>
</dbReference>
<dbReference type="PANTHER" id="PTHR31689:SF0">
    <property type="entry name" value="DIAMINOPIMELATE EPIMERASE"/>
    <property type="match status" value="1"/>
</dbReference>
<evidence type="ECO:0000256" key="4">
    <source>
        <dbReference type="ARBA" id="ARBA00022490"/>
    </source>
</evidence>
<dbReference type="PROSITE" id="PS01326">
    <property type="entry name" value="DAP_EPIMERASE"/>
    <property type="match status" value="1"/>
</dbReference>
<proteinExistence type="inferred from homology"/>
<dbReference type="EC" id="5.1.1.7" evidence="3 9"/>
<feature type="binding site" evidence="9">
    <location>
        <begin position="212"/>
        <end position="213"/>
    </location>
    <ligand>
        <name>substrate</name>
    </ligand>
</feature>
<dbReference type="EMBL" id="UPPP01000083">
    <property type="protein sequence ID" value="VBB07957.1"/>
    <property type="molecule type" value="Genomic_DNA"/>
</dbReference>
<feature type="active site" evidence="10">
    <location>
        <position position="71"/>
    </location>
</feature>
<comment type="similarity">
    <text evidence="2 9">Belongs to the diaminopimelate epimerase family.</text>
</comment>
<comment type="catalytic activity">
    <reaction evidence="8 9">
        <text>(2S,6S)-2,6-diaminopimelate = meso-2,6-diaminopimelate</text>
        <dbReference type="Rhea" id="RHEA:15393"/>
        <dbReference type="ChEBI" id="CHEBI:57609"/>
        <dbReference type="ChEBI" id="CHEBI:57791"/>
        <dbReference type="EC" id="5.1.1.7"/>
    </reaction>
</comment>
<keyword evidence="7 9" id="KW-0413">Isomerase</keyword>
<dbReference type="AlphaFoldDB" id="A0A498RAQ1"/>
<protein>
    <recommendedName>
        <fullName evidence="3 9">Diaminopimelate epimerase</fullName>
        <shortName evidence="9">DAP epimerase</shortName>
        <ecNumber evidence="3 9">5.1.1.7</ecNumber>
    </recommendedName>
    <alternativeName>
        <fullName evidence="9">PLP-independent amino acid racemase</fullName>
    </alternativeName>
</protein>
<dbReference type="OrthoDB" id="9805408at2"/>
<gene>
    <name evidence="9" type="primary">dapF</name>
    <name evidence="11" type="ORF">LUCI_3222</name>
</gene>
<feature type="binding site" evidence="9">
    <location>
        <position position="194"/>
    </location>
    <ligand>
        <name>substrate</name>
    </ligand>
</feature>
<evidence type="ECO:0000256" key="10">
    <source>
        <dbReference type="PROSITE-ProRule" id="PRU10125"/>
    </source>
</evidence>
<feature type="binding site" evidence="9">
    <location>
        <begin position="72"/>
        <end position="73"/>
    </location>
    <ligand>
        <name>substrate</name>
    </ligand>
</feature>
<dbReference type="GO" id="GO:0005829">
    <property type="term" value="C:cytosol"/>
    <property type="evidence" value="ECO:0007669"/>
    <property type="project" value="TreeGrafter"/>
</dbReference>
<dbReference type="Pfam" id="PF01678">
    <property type="entry name" value="DAP_epimerase"/>
    <property type="match status" value="2"/>
</dbReference>
<dbReference type="HAMAP" id="MF_00197">
    <property type="entry name" value="DAP_epimerase"/>
    <property type="match status" value="1"/>
</dbReference>
<dbReference type="UniPathway" id="UPA00034">
    <property type="reaction ID" value="UER00025"/>
</dbReference>
<evidence type="ECO:0000313" key="12">
    <source>
        <dbReference type="Proteomes" id="UP000277811"/>
    </source>
</evidence>
<dbReference type="InterPro" id="IPR018510">
    <property type="entry name" value="DAP_epimerase_AS"/>
</dbReference>
<sequence length="277" mass="30547">MQFSKMHGQGNDFVIIDGLKEKVNNFSQLAQQICDRHFGIGADGLVILLPSQQADFTMRIFNSDGSEAEMCGNASRCVARYVYEHGLTPKNKISLETLAGIIKPELLFENDRVTSVRVDMGEPRLNRGEIPVTGDKNEKAINIPVQLENQLFYGTCISMGNPHCIIFVDNVDAVDLTAIGPKIETAPLFPRKTNVEFVQVLNRHEVRMRVWERGAGITLACGTGASATLAAAVLTTKTERRITVHLDGGDLAVEWGNDNHIYMSGPAQEVFRGEYPV</sequence>
<evidence type="ECO:0000256" key="8">
    <source>
        <dbReference type="ARBA" id="ARBA00051712"/>
    </source>
</evidence>
<reference evidence="11 12" key="1">
    <citation type="submission" date="2018-06" db="EMBL/GenBank/DDBJ databases">
        <authorList>
            <person name="Strepis N."/>
        </authorList>
    </citation>
    <scope>NUCLEOTIDE SEQUENCE [LARGE SCALE GENOMIC DNA]</scope>
    <source>
        <strain evidence="11">LUCI</strain>
    </source>
</reference>
<dbReference type="FunFam" id="3.10.310.10:FF:000001">
    <property type="entry name" value="Diaminopimelate epimerase"/>
    <property type="match status" value="1"/>
</dbReference>
<evidence type="ECO:0000256" key="9">
    <source>
        <dbReference type="HAMAP-Rule" id="MF_00197"/>
    </source>
</evidence>
<feature type="active site" description="Proton donor" evidence="9">
    <location>
        <position position="71"/>
    </location>
</feature>
<keyword evidence="4 9" id="KW-0963">Cytoplasm</keyword>
<evidence type="ECO:0000256" key="2">
    <source>
        <dbReference type="ARBA" id="ARBA00010219"/>
    </source>
</evidence>
<feature type="site" description="Could be important to modulate the pK values of the two catalytic cysteine residues" evidence="9">
    <location>
        <position position="212"/>
    </location>
</feature>
<name>A0A498RAQ1_9FIRM</name>
<evidence type="ECO:0000256" key="6">
    <source>
        <dbReference type="ARBA" id="ARBA00023154"/>
    </source>
</evidence>
<feature type="binding site" evidence="9">
    <location>
        <position position="62"/>
    </location>
    <ligand>
        <name>substrate</name>
    </ligand>
</feature>
<dbReference type="NCBIfam" id="TIGR00652">
    <property type="entry name" value="DapF"/>
    <property type="match status" value="1"/>
</dbReference>
<dbReference type="Proteomes" id="UP000277811">
    <property type="component" value="Unassembled WGS sequence"/>
</dbReference>
<dbReference type="GO" id="GO:0008837">
    <property type="term" value="F:diaminopimelate epimerase activity"/>
    <property type="evidence" value="ECO:0007669"/>
    <property type="project" value="UniProtKB-UniRule"/>
</dbReference>
<evidence type="ECO:0000256" key="5">
    <source>
        <dbReference type="ARBA" id="ARBA00022605"/>
    </source>
</evidence>
<comment type="pathway">
    <text evidence="1 9">Amino-acid biosynthesis; L-lysine biosynthesis via DAP pathway; DL-2,6-diaminopimelate from LL-2,6-diaminopimelate: step 1/1.</text>
</comment>
<dbReference type="PANTHER" id="PTHR31689">
    <property type="entry name" value="DIAMINOPIMELATE EPIMERASE, CHLOROPLASTIC"/>
    <property type="match status" value="1"/>
</dbReference>
<feature type="site" description="Could be important to modulate the pK values of the two catalytic cysteine residues" evidence="9">
    <location>
        <position position="163"/>
    </location>
</feature>
<feature type="binding site" evidence="9">
    <location>
        <position position="11"/>
    </location>
    <ligand>
        <name>substrate</name>
    </ligand>
</feature>
<organism evidence="11 12">
    <name type="scientific">Lucifera butyrica</name>
    <dbReference type="NCBI Taxonomy" id="1351585"/>
    <lineage>
        <taxon>Bacteria</taxon>
        <taxon>Bacillati</taxon>
        <taxon>Bacillota</taxon>
        <taxon>Negativicutes</taxon>
        <taxon>Veillonellales</taxon>
        <taxon>Veillonellaceae</taxon>
        <taxon>Lucifera</taxon>
    </lineage>
</organism>
<comment type="subunit">
    <text evidence="9">Homodimer.</text>
</comment>
<evidence type="ECO:0000256" key="7">
    <source>
        <dbReference type="ARBA" id="ARBA00023235"/>
    </source>
</evidence>
<dbReference type="Gene3D" id="3.10.310.10">
    <property type="entry name" value="Diaminopimelate Epimerase, Chain A, domain 1"/>
    <property type="match status" value="2"/>
</dbReference>
<feature type="binding site" evidence="9">
    <location>
        <position position="161"/>
    </location>
    <ligand>
        <name>substrate</name>
    </ligand>
</feature>
<evidence type="ECO:0000256" key="1">
    <source>
        <dbReference type="ARBA" id="ARBA00005196"/>
    </source>
</evidence>
<accession>A0A498RAQ1</accession>
<keyword evidence="12" id="KW-1185">Reference proteome</keyword>
<evidence type="ECO:0000256" key="3">
    <source>
        <dbReference type="ARBA" id="ARBA00013080"/>
    </source>
</evidence>
<feature type="active site" description="Proton acceptor" evidence="9">
    <location>
        <position position="221"/>
    </location>
</feature>